<feature type="compositionally biased region" description="Pro residues" evidence="1">
    <location>
        <begin position="137"/>
        <end position="146"/>
    </location>
</feature>
<dbReference type="EMBL" id="PPTA01000002">
    <property type="protein sequence ID" value="TFB06179.1"/>
    <property type="molecule type" value="Genomic_DNA"/>
</dbReference>
<organism evidence="2 3">
    <name type="scientific">Trichoderma ghanense</name>
    <dbReference type="NCBI Taxonomy" id="65468"/>
    <lineage>
        <taxon>Eukaryota</taxon>
        <taxon>Fungi</taxon>
        <taxon>Dikarya</taxon>
        <taxon>Ascomycota</taxon>
        <taxon>Pezizomycotina</taxon>
        <taxon>Sordariomycetes</taxon>
        <taxon>Hypocreomycetidae</taxon>
        <taxon>Hypocreales</taxon>
        <taxon>Hypocreaceae</taxon>
        <taxon>Trichoderma</taxon>
    </lineage>
</organism>
<keyword evidence="3" id="KW-1185">Reference proteome</keyword>
<protein>
    <submittedName>
        <fullName evidence="2">Uncharacterized protein</fullName>
    </submittedName>
</protein>
<evidence type="ECO:0000256" key="1">
    <source>
        <dbReference type="SAM" id="MobiDB-lite"/>
    </source>
</evidence>
<evidence type="ECO:0000313" key="2">
    <source>
        <dbReference type="EMBL" id="TFB06179.1"/>
    </source>
</evidence>
<dbReference type="RefSeq" id="XP_073562380.1">
    <property type="nucleotide sequence ID" value="XM_073699611.1"/>
</dbReference>
<accession>A0ABY2HEX6</accession>
<sequence>MPRVVFDPPFRQFYAKMSLSHPVCSVLAIDVNRYSQPQRSGSASPAASSSAARGLLCNGIRYGRDWNRGRRRGNLYTGAGHAAGTEAVPGRGTQIPHASVMNAASVDAVPAGLRYLLRHGGVVPKYRAGQPTSLQPPYSPPLPPVA</sequence>
<proteinExistence type="predicted"/>
<dbReference type="Proteomes" id="UP001642720">
    <property type="component" value="Unassembled WGS sequence"/>
</dbReference>
<gene>
    <name evidence="2" type="ORF">CCMA1212_002220</name>
</gene>
<evidence type="ECO:0000313" key="3">
    <source>
        <dbReference type="Proteomes" id="UP001642720"/>
    </source>
</evidence>
<reference evidence="2 3" key="1">
    <citation type="submission" date="2018-01" db="EMBL/GenBank/DDBJ databases">
        <title>Genome characterization of the sugarcane-associated fungus Trichoderma ghanense CCMA-1212 and their application in lignocelulose bioconversion.</title>
        <authorList>
            <person name="Steindorff A.S."/>
            <person name="Mendes T.D."/>
            <person name="Vilela E.S.D."/>
            <person name="Rodrigues D.S."/>
            <person name="Formighieri E.F."/>
            <person name="Melo I.S."/>
            <person name="Favaro L.C.L."/>
        </authorList>
    </citation>
    <scope>NUCLEOTIDE SEQUENCE [LARGE SCALE GENOMIC DNA]</scope>
    <source>
        <strain evidence="2 3">CCMA-1212</strain>
    </source>
</reference>
<name>A0ABY2HEX6_9HYPO</name>
<comment type="caution">
    <text evidence="2">The sequence shown here is derived from an EMBL/GenBank/DDBJ whole genome shotgun (WGS) entry which is preliminary data.</text>
</comment>
<dbReference type="GeneID" id="300574061"/>
<feature type="region of interest" description="Disordered" evidence="1">
    <location>
        <begin position="127"/>
        <end position="146"/>
    </location>
</feature>